<proteinExistence type="predicted"/>
<name>A0A4U9F2R3_GIBZA</name>
<reference evidence="2" key="1">
    <citation type="submission" date="2019-04" db="EMBL/GenBank/DDBJ databases">
        <authorList>
            <person name="Melise S."/>
            <person name="Noan J."/>
            <person name="Okalmin O."/>
        </authorList>
    </citation>
    <scope>NUCLEOTIDE SEQUENCE</scope>
    <source>
        <strain evidence="2">FN9</strain>
    </source>
</reference>
<evidence type="ECO:0000313" key="2">
    <source>
        <dbReference type="EMBL" id="VIO64074.1"/>
    </source>
</evidence>
<dbReference type="SUPFAM" id="SSF51197">
    <property type="entry name" value="Clavaminate synthase-like"/>
    <property type="match status" value="1"/>
</dbReference>
<accession>A0A4U9F2R3</accession>
<dbReference type="EMBL" id="CAAKMV010000196">
    <property type="protein sequence ID" value="VIO64074.1"/>
    <property type="molecule type" value="Genomic_DNA"/>
</dbReference>
<evidence type="ECO:0000256" key="1">
    <source>
        <dbReference type="SAM" id="MobiDB-lite"/>
    </source>
</evidence>
<protein>
    <submittedName>
        <fullName evidence="2">Uncharacterized protein</fullName>
    </submittedName>
</protein>
<dbReference type="AlphaFoldDB" id="A0A4U9F2R3"/>
<organism evidence="2">
    <name type="scientific">Gibberella zeae</name>
    <name type="common">Wheat head blight fungus</name>
    <name type="synonym">Fusarium graminearum</name>
    <dbReference type="NCBI Taxonomy" id="5518"/>
    <lineage>
        <taxon>Eukaryota</taxon>
        <taxon>Fungi</taxon>
        <taxon>Dikarya</taxon>
        <taxon>Ascomycota</taxon>
        <taxon>Pezizomycotina</taxon>
        <taxon>Sordariomycetes</taxon>
        <taxon>Hypocreomycetidae</taxon>
        <taxon>Hypocreales</taxon>
        <taxon>Nectriaceae</taxon>
        <taxon>Fusarium</taxon>
    </lineage>
</organism>
<feature type="compositionally biased region" description="Polar residues" evidence="1">
    <location>
        <begin position="258"/>
        <end position="283"/>
    </location>
</feature>
<feature type="region of interest" description="Disordered" evidence="1">
    <location>
        <begin position="244"/>
        <end position="355"/>
    </location>
</feature>
<dbReference type="InterPro" id="IPR003347">
    <property type="entry name" value="JmjC_dom"/>
</dbReference>
<sequence>MILTVLTEKPAVQRNMLGEPQNDAPRLRLCANDDERYEICISIRDKLIAAHQSHVCHVAISHRLMVDECPSYKRKFDSIKTRDPHRKEKQESEWEYYVGIASKNVAQWEKKRSSLCAAARYWGTERLQYYEWFAQTKHFCKKLAVAAKRVPNWEEAVIKLNQIRLNRHHAVGKQRITADGPEIRCWDLDMLKSWINKSPYGIKRKENIDQLEFRPVYRQELESHGLDKYGLLVAQGSRIEVPLPNYPATAPPRPSIPSKRQISDSLGSQNNIDRNPKRQQQQIAPDKQTKQISGHEHVRPVHNTEGISHTSLSPLRAESTRSSIQSHFEELLSPISDTNDVPLSPSLSPDISNEGNDELETGPIQDSLAIEITQFPTQWSGDDSEAALFLEDVRRELQLRPKRSKQSRTWGDDTVKSLRSLLSCIQSPNINPANGPIEIHLLSSEEAQRRVETGSSDIPIIVDGDQSFLWDPSPRVIQQLFNNGWIVNLDRQVSVQIPSLPTTGASCELKSLREVKTRFLKNIPHDEPWNLLNLSNPLPPSVLPRFLAGPNCQLIQRVREWLVNYDSAERESLDLRKMKKWHAVTEWALLSEGGHNTGSHMDSHGMGTWITVQEGRIGFGYISPDRNFNWAAWRNDHSYHGHRARYVVLKAGQTVYFPPGTIHFVFRSRKEQTFAIGGHVLQWSNILRFLHVLKEQETDDTVTNEDVTTASGAFWRDPIMGLVQERIKEGAVEMLGGLEVANRIMDILKNWEDCDLKMEDVFDLK</sequence>
<dbReference type="PROSITE" id="PS51184">
    <property type="entry name" value="JMJC"/>
    <property type="match status" value="1"/>
</dbReference>
<feature type="compositionally biased region" description="Basic and acidic residues" evidence="1">
    <location>
        <begin position="287"/>
        <end position="299"/>
    </location>
</feature>
<gene>
    <name evidence="2" type="ORF">FUG_LOCUS562219</name>
</gene>
<dbReference type="Gene3D" id="2.60.120.650">
    <property type="entry name" value="Cupin"/>
    <property type="match status" value="1"/>
</dbReference>
<feature type="compositionally biased region" description="Polar residues" evidence="1">
    <location>
        <begin position="335"/>
        <end position="354"/>
    </location>
</feature>